<gene>
    <name evidence="1" type="ORF">L5515_002793</name>
</gene>
<protein>
    <submittedName>
        <fullName evidence="1">Uncharacterized protein</fullName>
    </submittedName>
</protein>
<name>A0AAE9J659_CAEBR</name>
<proteinExistence type="predicted"/>
<dbReference type="AlphaFoldDB" id="A0AAE9J659"/>
<evidence type="ECO:0000313" key="2">
    <source>
        <dbReference type="Proteomes" id="UP000829354"/>
    </source>
</evidence>
<organism evidence="1 2">
    <name type="scientific">Caenorhabditis briggsae</name>
    <dbReference type="NCBI Taxonomy" id="6238"/>
    <lineage>
        <taxon>Eukaryota</taxon>
        <taxon>Metazoa</taxon>
        <taxon>Ecdysozoa</taxon>
        <taxon>Nematoda</taxon>
        <taxon>Chromadorea</taxon>
        <taxon>Rhabditida</taxon>
        <taxon>Rhabditina</taxon>
        <taxon>Rhabditomorpha</taxon>
        <taxon>Rhabditoidea</taxon>
        <taxon>Rhabditidae</taxon>
        <taxon>Peloderinae</taxon>
        <taxon>Caenorhabditis</taxon>
    </lineage>
</organism>
<reference evidence="1 2" key="1">
    <citation type="submission" date="2022-04" db="EMBL/GenBank/DDBJ databases">
        <title>Chromosome-level reference genomes for two strains of Caenorhabditis briggsae: an improved platform for comparative genomics.</title>
        <authorList>
            <person name="Stevens L."/>
            <person name="Andersen E."/>
        </authorList>
    </citation>
    <scope>NUCLEOTIDE SEQUENCE [LARGE SCALE GENOMIC DNA]</scope>
    <source>
        <strain evidence="1">VX34</strain>
        <tissue evidence="1">Whole-organism</tissue>
    </source>
</reference>
<sequence length="173" mass="19298">MKSDAESDTISLSPRSFGSGRTNDFSSWFSRKLNGILNDKVASTESSNSVVSILTRTLSKATAGYRKKKRECSLTISSFESFAGCEVSKQKSWFHSESQLLDLFIPETSYHAECRAIADKYGLIVDDDEMLARIVEGGLDSPIMFEQKTVVETVREAPIAFIDADFNEGMYYN</sequence>
<dbReference type="Proteomes" id="UP000829354">
    <property type="component" value="Chromosome I"/>
</dbReference>
<evidence type="ECO:0000313" key="1">
    <source>
        <dbReference type="EMBL" id="UMM15335.1"/>
    </source>
</evidence>
<dbReference type="EMBL" id="CP092620">
    <property type="protein sequence ID" value="UMM15335.1"/>
    <property type="molecule type" value="Genomic_DNA"/>
</dbReference>
<accession>A0AAE9J659</accession>
<keyword evidence="2" id="KW-1185">Reference proteome</keyword>